<evidence type="ECO:0000313" key="1">
    <source>
        <dbReference type="EMBL" id="MDR7354923.1"/>
    </source>
</evidence>
<organism evidence="1 2">
    <name type="scientific">Corynebacterium felinum</name>
    <dbReference type="NCBI Taxonomy" id="131318"/>
    <lineage>
        <taxon>Bacteria</taxon>
        <taxon>Bacillati</taxon>
        <taxon>Actinomycetota</taxon>
        <taxon>Actinomycetes</taxon>
        <taxon>Mycobacteriales</taxon>
        <taxon>Corynebacteriaceae</taxon>
        <taxon>Corynebacterium</taxon>
    </lineage>
</organism>
<gene>
    <name evidence="1" type="ORF">J2S37_001461</name>
</gene>
<reference evidence="1 2" key="1">
    <citation type="submission" date="2023-07" db="EMBL/GenBank/DDBJ databases">
        <title>Sequencing the genomes of 1000 actinobacteria strains.</title>
        <authorList>
            <person name="Klenk H.-P."/>
        </authorList>
    </citation>
    <scope>NUCLEOTIDE SEQUENCE [LARGE SCALE GENOMIC DNA]</scope>
    <source>
        <strain evidence="1 2">DSM 44508</strain>
    </source>
</reference>
<keyword evidence="2" id="KW-1185">Reference proteome</keyword>
<dbReference type="InterPro" id="IPR029057">
    <property type="entry name" value="PRTase-like"/>
</dbReference>
<sequence length="207" mass="22128">MNLLHETWELLFPKECAGCAAPGQILCGQCKRVWSAPPQQISLRIDPGVPIYSLGVLGGPRRRTIIHLKERGRTDVAPHLGAVLHAAIRHLQAGGWVDEDITLIPAPTRRSAARRRGGDVVTRICQETSYRVVPCLYLNEHTTESVGLSAAERAANLTGAITCTQKPTGHVLIVDDVLTTGATATAAVRALTSKGVKVRGVLGLSHA</sequence>
<dbReference type="PANTHER" id="PTHR47505">
    <property type="entry name" value="DNA UTILIZATION PROTEIN YHGH"/>
    <property type="match status" value="1"/>
</dbReference>
<proteinExistence type="predicted"/>
<dbReference type="InterPro" id="IPR051910">
    <property type="entry name" value="ComF/GntX_DNA_util-trans"/>
</dbReference>
<dbReference type="Proteomes" id="UP001183619">
    <property type="component" value="Unassembled WGS sequence"/>
</dbReference>
<evidence type="ECO:0000313" key="2">
    <source>
        <dbReference type="Proteomes" id="UP001183619"/>
    </source>
</evidence>
<dbReference type="SUPFAM" id="SSF53271">
    <property type="entry name" value="PRTase-like"/>
    <property type="match status" value="1"/>
</dbReference>
<dbReference type="RefSeq" id="WP_277104723.1">
    <property type="nucleotide sequence ID" value="NZ_BAAAJS010000047.1"/>
</dbReference>
<dbReference type="PANTHER" id="PTHR47505:SF1">
    <property type="entry name" value="DNA UTILIZATION PROTEIN YHGH"/>
    <property type="match status" value="1"/>
</dbReference>
<name>A0ABU2B8J1_9CORY</name>
<accession>A0ABU2B8J1</accession>
<comment type="caution">
    <text evidence="1">The sequence shown here is derived from an EMBL/GenBank/DDBJ whole genome shotgun (WGS) entry which is preliminary data.</text>
</comment>
<dbReference type="EMBL" id="JAVDYF010000001">
    <property type="protein sequence ID" value="MDR7354923.1"/>
    <property type="molecule type" value="Genomic_DNA"/>
</dbReference>
<dbReference type="Gene3D" id="3.40.50.2020">
    <property type="match status" value="1"/>
</dbReference>
<protein>
    <submittedName>
        <fullName evidence="1">Amidophosphoribosyltransferase</fullName>
    </submittedName>
</protein>